<proteinExistence type="predicted"/>
<dbReference type="GeneID" id="19161906"/>
<dbReference type="Proteomes" id="UP000019484">
    <property type="component" value="Unassembled WGS sequence"/>
</dbReference>
<accession>W9Y2H5</accession>
<feature type="region of interest" description="Disordered" evidence="1">
    <location>
        <begin position="27"/>
        <end position="72"/>
    </location>
</feature>
<dbReference type="AlphaFoldDB" id="W9Y2H5"/>
<evidence type="ECO:0008006" key="4">
    <source>
        <dbReference type="Google" id="ProtNLM"/>
    </source>
</evidence>
<organism evidence="2 3">
    <name type="scientific">Capronia coronata CBS 617.96</name>
    <dbReference type="NCBI Taxonomy" id="1182541"/>
    <lineage>
        <taxon>Eukaryota</taxon>
        <taxon>Fungi</taxon>
        <taxon>Dikarya</taxon>
        <taxon>Ascomycota</taxon>
        <taxon>Pezizomycotina</taxon>
        <taxon>Eurotiomycetes</taxon>
        <taxon>Chaetothyriomycetidae</taxon>
        <taxon>Chaetothyriales</taxon>
        <taxon>Herpotrichiellaceae</taxon>
        <taxon>Capronia</taxon>
    </lineage>
</organism>
<protein>
    <recommendedName>
        <fullName evidence="4">RRM domain-containing protein</fullName>
    </recommendedName>
</protein>
<dbReference type="EMBL" id="AMWN01000006">
    <property type="protein sequence ID" value="EXJ83421.1"/>
    <property type="molecule type" value="Genomic_DNA"/>
</dbReference>
<comment type="caution">
    <text evidence="2">The sequence shown here is derived from an EMBL/GenBank/DDBJ whole genome shotgun (WGS) entry which is preliminary data.</text>
</comment>
<feature type="compositionally biased region" description="Low complexity" evidence="1">
    <location>
        <begin position="27"/>
        <end position="47"/>
    </location>
</feature>
<feature type="compositionally biased region" description="Polar residues" evidence="1">
    <location>
        <begin position="243"/>
        <end position="252"/>
    </location>
</feature>
<feature type="region of interest" description="Disordered" evidence="1">
    <location>
        <begin position="242"/>
        <end position="268"/>
    </location>
</feature>
<keyword evidence="3" id="KW-1185">Reference proteome</keyword>
<evidence type="ECO:0000313" key="2">
    <source>
        <dbReference type="EMBL" id="EXJ83421.1"/>
    </source>
</evidence>
<evidence type="ECO:0000256" key="1">
    <source>
        <dbReference type="SAM" id="MobiDB-lite"/>
    </source>
</evidence>
<feature type="compositionally biased region" description="Basic and acidic residues" evidence="1">
    <location>
        <begin position="258"/>
        <end position="268"/>
    </location>
</feature>
<dbReference type="eggNOG" id="ENOG502T1NJ">
    <property type="taxonomic scope" value="Eukaryota"/>
</dbReference>
<sequence>MASCDRPDNIEAFLRYIRNQNASIAEKTAADKAPAADPRDPASTADAQQKTDVLSPQKAAHAGAETVAPDSPSILNVLAPKSTNVAPSTKPPVPRLTPTQEKLLQKQAQLAGSQHEEEFSMLQLAVGYMDRVVEEHRRSRDAMFALDPAGQAVSVTTSECGSHEESGVGNHPDDYEALSTGSLGQSNFANVAPSVPSVKENSSECEALASPDRVMQTATVEEPIPSVCNSSLKLGSQEAVNRVTESVGSPNEQGAPEKATREDEGDRENLTHFTTWGLPAKRDRPESRVRTVILAGLPGTADYTSVQSLIHGGAIEDMKITPAKVANGKAIAFVTFTAADACDEYCAKYPNGIGVRYKGKRCTVFVAKRRDVDVMSGMMRGYLDCGASRVVKATGADDDWGIIALNKLAQGKNKTRQVEAVTDSLRTGVRTILFRFTNISDAVKFKAELIRDYDWEGCRIDFAEDPCQKATGVRSD</sequence>
<dbReference type="STRING" id="1182541.W9Y2H5"/>
<dbReference type="OrthoDB" id="422086at2759"/>
<gene>
    <name evidence="2" type="ORF">A1O1_07044</name>
</gene>
<name>W9Y2H5_9EURO</name>
<dbReference type="RefSeq" id="XP_007726107.1">
    <property type="nucleotide sequence ID" value="XM_007727917.1"/>
</dbReference>
<dbReference type="HOGENOM" id="CLU_033731_0_0_1"/>
<reference evidence="2 3" key="1">
    <citation type="submission" date="2013-03" db="EMBL/GenBank/DDBJ databases">
        <title>The Genome Sequence of Capronia coronata CBS 617.96.</title>
        <authorList>
            <consortium name="The Broad Institute Genomics Platform"/>
            <person name="Cuomo C."/>
            <person name="de Hoog S."/>
            <person name="Gorbushina A."/>
            <person name="Walker B."/>
            <person name="Young S.K."/>
            <person name="Zeng Q."/>
            <person name="Gargeya S."/>
            <person name="Fitzgerald M."/>
            <person name="Haas B."/>
            <person name="Abouelleil A."/>
            <person name="Allen A.W."/>
            <person name="Alvarado L."/>
            <person name="Arachchi H.M."/>
            <person name="Berlin A.M."/>
            <person name="Chapman S.B."/>
            <person name="Gainer-Dewar J."/>
            <person name="Goldberg J."/>
            <person name="Griggs A."/>
            <person name="Gujja S."/>
            <person name="Hansen M."/>
            <person name="Howarth C."/>
            <person name="Imamovic A."/>
            <person name="Ireland A."/>
            <person name="Larimer J."/>
            <person name="McCowan C."/>
            <person name="Murphy C."/>
            <person name="Pearson M."/>
            <person name="Poon T.W."/>
            <person name="Priest M."/>
            <person name="Roberts A."/>
            <person name="Saif S."/>
            <person name="Shea T."/>
            <person name="Sisk P."/>
            <person name="Sykes S."/>
            <person name="Wortman J."/>
            <person name="Nusbaum C."/>
            <person name="Birren B."/>
        </authorList>
    </citation>
    <scope>NUCLEOTIDE SEQUENCE [LARGE SCALE GENOMIC DNA]</scope>
    <source>
        <strain evidence="2 3">CBS 617.96</strain>
    </source>
</reference>
<evidence type="ECO:0000313" key="3">
    <source>
        <dbReference type="Proteomes" id="UP000019484"/>
    </source>
</evidence>